<keyword evidence="7 9" id="KW-0472">Membrane</keyword>
<protein>
    <recommendedName>
        <fullName evidence="9">Large-conductance mechanosensitive channel</fullName>
    </recommendedName>
</protein>
<dbReference type="InterPro" id="IPR037673">
    <property type="entry name" value="MSC/AndL"/>
</dbReference>
<evidence type="ECO:0000256" key="2">
    <source>
        <dbReference type="ARBA" id="ARBA00022448"/>
    </source>
</evidence>
<comment type="caution">
    <text evidence="10">The sequence shown here is derived from an EMBL/GenBank/DDBJ whole genome shotgun (WGS) entry which is preliminary data.</text>
</comment>
<reference evidence="10 11" key="1">
    <citation type="submission" date="2018-09" db="EMBL/GenBank/DDBJ databases">
        <authorList>
            <person name="Grouzdev D.S."/>
            <person name="Krutkina M.S."/>
        </authorList>
    </citation>
    <scope>NUCLEOTIDE SEQUENCE [LARGE SCALE GENOMIC DNA]</scope>
    <source>
        <strain evidence="10 11">RmlP001</strain>
    </source>
</reference>
<dbReference type="Proteomes" id="UP000289411">
    <property type="component" value="Unassembled WGS sequence"/>
</dbReference>
<keyword evidence="4 9" id="KW-0812">Transmembrane</keyword>
<keyword evidence="11" id="KW-1185">Reference proteome</keyword>
<evidence type="ECO:0000256" key="6">
    <source>
        <dbReference type="ARBA" id="ARBA00023065"/>
    </source>
</evidence>
<name>A0A4Q2RGJ4_9HYPH</name>
<comment type="function">
    <text evidence="9">Channel that opens in response to stretch forces in the membrane lipid bilayer. May participate in the regulation of osmotic pressure changes within the cell.</text>
</comment>
<dbReference type="NCBIfam" id="TIGR00220">
    <property type="entry name" value="mscL"/>
    <property type="match status" value="1"/>
</dbReference>
<evidence type="ECO:0000256" key="4">
    <source>
        <dbReference type="ARBA" id="ARBA00022692"/>
    </source>
</evidence>
<reference evidence="10 11" key="2">
    <citation type="submission" date="2019-02" db="EMBL/GenBank/DDBJ databases">
        <title>'Lichenibacterium ramalinii' gen. nov. sp. nov., 'Lichenibacterium minor' gen. nov. sp. nov.</title>
        <authorList>
            <person name="Pankratov T."/>
        </authorList>
    </citation>
    <scope>NUCLEOTIDE SEQUENCE [LARGE SCALE GENOMIC DNA]</scope>
    <source>
        <strain evidence="10 11">RmlP001</strain>
    </source>
</reference>
<evidence type="ECO:0000256" key="9">
    <source>
        <dbReference type="HAMAP-Rule" id="MF_00115"/>
    </source>
</evidence>
<keyword evidence="5 9" id="KW-1133">Transmembrane helix</keyword>
<dbReference type="PANTHER" id="PTHR30266:SF2">
    <property type="entry name" value="LARGE-CONDUCTANCE MECHANOSENSITIVE CHANNEL"/>
    <property type="match status" value="1"/>
</dbReference>
<dbReference type="InterPro" id="IPR036019">
    <property type="entry name" value="MscL_channel"/>
</dbReference>
<accession>A0A4Q2RGJ4</accession>
<feature type="transmembrane region" description="Helical" evidence="9">
    <location>
        <begin position="87"/>
        <end position="111"/>
    </location>
</feature>
<feature type="transmembrane region" description="Helical" evidence="9">
    <location>
        <begin position="19"/>
        <end position="42"/>
    </location>
</feature>
<comment type="similarity">
    <text evidence="9">Belongs to the MscL family.</text>
</comment>
<keyword evidence="8 9" id="KW-0407">Ion channel</keyword>
<dbReference type="GO" id="GO:0008381">
    <property type="term" value="F:mechanosensitive monoatomic ion channel activity"/>
    <property type="evidence" value="ECO:0007669"/>
    <property type="project" value="UniProtKB-UniRule"/>
</dbReference>
<keyword evidence="3 9" id="KW-1003">Cell membrane</keyword>
<evidence type="ECO:0000256" key="8">
    <source>
        <dbReference type="ARBA" id="ARBA00023303"/>
    </source>
</evidence>
<dbReference type="InterPro" id="IPR001185">
    <property type="entry name" value="MS_channel"/>
</dbReference>
<dbReference type="SUPFAM" id="SSF81330">
    <property type="entry name" value="Gated mechanosensitive channel"/>
    <property type="match status" value="1"/>
</dbReference>
<dbReference type="EMBL" id="QYBC01000002">
    <property type="protein sequence ID" value="RYB07083.1"/>
    <property type="molecule type" value="Genomic_DNA"/>
</dbReference>
<dbReference type="GO" id="GO:0005886">
    <property type="term" value="C:plasma membrane"/>
    <property type="evidence" value="ECO:0007669"/>
    <property type="project" value="UniProtKB-SubCell"/>
</dbReference>
<dbReference type="Gene3D" id="1.10.1200.120">
    <property type="entry name" value="Large-conductance mechanosensitive channel, MscL, domain 1"/>
    <property type="match status" value="1"/>
</dbReference>
<gene>
    <name evidence="9 10" type="primary">mscL</name>
    <name evidence="10" type="ORF">D3272_03130</name>
</gene>
<keyword evidence="9" id="KW-0997">Cell inner membrane</keyword>
<keyword evidence="6 9" id="KW-0406">Ion transport</keyword>
<evidence type="ECO:0000256" key="3">
    <source>
        <dbReference type="ARBA" id="ARBA00022475"/>
    </source>
</evidence>
<proteinExistence type="inferred from homology"/>
<dbReference type="AlphaFoldDB" id="A0A4Q2RGJ4"/>
<keyword evidence="2 9" id="KW-0813">Transport</keyword>
<dbReference type="NCBIfam" id="NF010557">
    <property type="entry name" value="PRK13952.1"/>
    <property type="match status" value="1"/>
</dbReference>
<evidence type="ECO:0000256" key="1">
    <source>
        <dbReference type="ARBA" id="ARBA00004141"/>
    </source>
</evidence>
<evidence type="ECO:0000313" key="11">
    <source>
        <dbReference type="Proteomes" id="UP000289411"/>
    </source>
</evidence>
<evidence type="ECO:0000256" key="7">
    <source>
        <dbReference type="ARBA" id="ARBA00023136"/>
    </source>
</evidence>
<dbReference type="PANTHER" id="PTHR30266">
    <property type="entry name" value="MECHANOSENSITIVE CHANNEL MSCL"/>
    <property type="match status" value="1"/>
</dbReference>
<sequence length="150" mass="16290">MAEAATSALSRTLKQFRDFALKGNVVDLAFAVIIGAAFAKVVDSLVKDIIMPIIGMVGSADFSNYFLPLSRNVTATNLADAQKQGPVLAWGSFATYVVNFVIVAAALFLLFKVISNLKNRLAHEVPAEVLPTRQEVLLAEIRDLLARDRI</sequence>
<dbReference type="HAMAP" id="MF_00115">
    <property type="entry name" value="MscL"/>
    <property type="match status" value="1"/>
</dbReference>
<comment type="subcellular location">
    <subcellularLocation>
        <location evidence="9">Cell inner membrane</location>
        <topology evidence="9">Multi-pass membrane protein</topology>
    </subcellularLocation>
    <subcellularLocation>
        <location evidence="1">Membrane</location>
        <topology evidence="1">Multi-pass membrane protein</topology>
    </subcellularLocation>
</comment>
<dbReference type="PRINTS" id="PR01264">
    <property type="entry name" value="MECHCHANNEL"/>
</dbReference>
<comment type="subunit">
    <text evidence="9">Homopentamer.</text>
</comment>
<dbReference type="OrthoDB" id="9810350at2"/>
<evidence type="ECO:0000256" key="5">
    <source>
        <dbReference type="ARBA" id="ARBA00022989"/>
    </source>
</evidence>
<evidence type="ECO:0000313" key="10">
    <source>
        <dbReference type="EMBL" id="RYB07083.1"/>
    </source>
</evidence>
<dbReference type="Pfam" id="PF01741">
    <property type="entry name" value="MscL"/>
    <property type="match status" value="1"/>
</dbReference>
<dbReference type="RefSeq" id="WP_129217627.1">
    <property type="nucleotide sequence ID" value="NZ_QYBC01000002.1"/>
</dbReference>
<organism evidence="10 11">
    <name type="scientific">Lichenibacterium ramalinae</name>
    <dbReference type="NCBI Taxonomy" id="2316527"/>
    <lineage>
        <taxon>Bacteria</taxon>
        <taxon>Pseudomonadati</taxon>
        <taxon>Pseudomonadota</taxon>
        <taxon>Alphaproteobacteria</taxon>
        <taxon>Hyphomicrobiales</taxon>
        <taxon>Lichenihabitantaceae</taxon>
        <taxon>Lichenibacterium</taxon>
    </lineage>
</organism>